<feature type="transmembrane region" description="Helical" evidence="1">
    <location>
        <begin position="66"/>
        <end position="85"/>
    </location>
</feature>
<dbReference type="Pfam" id="PF11915">
    <property type="entry name" value="DUF3433"/>
    <property type="match status" value="2"/>
</dbReference>
<dbReference type="InterPro" id="IPR021840">
    <property type="entry name" value="DUF3433"/>
</dbReference>
<gene>
    <name evidence="2" type="ORF">BDV36DRAFT_4915</name>
</gene>
<dbReference type="PANTHER" id="PTHR37544:SF3">
    <property type="entry name" value="SPRAY"/>
    <property type="match status" value="1"/>
</dbReference>
<keyword evidence="3" id="KW-1185">Reference proteome</keyword>
<organism evidence="2 3">
    <name type="scientific">Aspergillus pseudocaelatus</name>
    <dbReference type="NCBI Taxonomy" id="1825620"/>
    <lineage>
        <taxon>Eukaryota</taxon>
        <taxon>Fungi</taxon>
        <taxon>Dikarya</taxon>
        <taxon>Ascomycota</taxon>
        <taxon>Pezizomycotina</taxon>
        <taxon>Eurotiomycetes</taxon>
        <taxon>Eurotiomycetidae</taxon>
        <taxon>Eurotiales</taxon>
        <taxon>Aspergillaceae</taxon>
        <taxon>Aspergillus</taxon>
        <taxon>Aspergillus subgen. Circumdati</taxon>
    </lineage>
</organism>
<name>A0ABQ6X3W8_9EURO</name>
<evidence type="ECO:0000313" key="3">
    <source>
        <dbReference type="Proteomes" id="UP000325395"/>
    </source>
</evidence>
<keyword evidence="1" id="KW-0472">Membrane</keyword>
<keyword evidence="1" id="KW-1133">Transmembrane helix</keyword>
<feature type="transmembrane region" description="Helical" evidence="1">
    <location>
        <begin position="21"/>
        <end position="46"/>
    </location>
</feature>
<proteinExistence type="predicted"/>
<feature type="transmembrane region" description="Helical" evidence="1">
    <location>
        <begin position="610"/>
        <end position="630"/>
    </location>
</feature>
<dbReference type="PANTHER" id="PTHR37544">
    <property type="entry name" value="SPRAY-RELATED"/>
    <property type="match status" value="1"/>
</dbReference>
<reference evidence="2 3" key="1">
    <citation type="submission" date="2019-04" db="EMBL/GenBank/DDBJ databases">
        <authorList>
            <consortium name="DOE Joint Genome Institute"/>
            <person name="Mondo S."/>
            <person name="Kjaerbolling I."/>
            <person name="Vesth T."/>
            <person name="Frisvad J.C."/>
            <person name="Nybo J.L."/>
            <person name="Theobald S."/>
            <person name="Kildgaard S."/>
            <person name="Isbrandt T."/>
            <person name="Kuo A."/>
            <person name="Sato A."/>
            <person name="Lyhne E.K."/>
            <person name="Kogle M.E."/>
            <person name="Wiebenga A."/>
            <person name="Kun R.S."/>
            <person name="Lubbers R.J."/>
            <person name="Makela M.R."/>
            <person name="Barry K."/>
            <person name="Chovatia M."/>
            <person name="Clum A."/>
            <person name="Daum C."/>
            <person name="Haridas S."/>
            <person name="He G."/>
            <person name="LaButti K."/>
            <person name="Lipzen A."/>
            <person name="Riley R."/>
            <person name="Salamov A."/>
            <person name="Simmons B.A."/>
            <person name="Magnuson J.K."/>
            <person name="Henrissat B."/>
            <person name="Mortensen U.H."/>
            <person name="Larsen T.O."/>
            <person name="Devries R.P."/>
            <person name="Grigoriev I.V."/>
            <person name="Machida M."/>
            <person name="Baker S.E."/>
            <person name="Andersen M.R."/>
            <person name="Cantor M.N."/>
            <person name="Hua S.X."/>
        </authorList>
    </citation>
    <scope>NUCLEOTIDE SEQUENCE [LARGE SCALE GENOMIC DNA]</scope>
    <source>
        <strain evidence="2 3">CBS 117616</strain>
    </source>
</reference>
<dbReference type="Proteomes" id="UP000325395">
    <property type="component" value="Unassembled WGS sequence"/>
</dbReference>
<keyword evidence="1" id="KW-0812">Transmembrane</keyword>
<feature type="transmembrane region" description="Helical" evidence="1">
    <location>
        <begin position="715"/>
        <end position="738"/>
    </location>
</feature>
<protein>
    <submittedName>
        <fullName evidence="2">Uncharacterized protein</fullName>
    </submittedName>
</protein>
<evidence type="ECO:0000313" key="2">
    <source>
        <dbReference type="EMBL" id="KAE8424013.1"/>
    </source>
</evidence>
<accession>A0ABQ6X3W8</accession>
<dbReference type="EMBL" id="ML735687">
    <property type="protein sequence ID" value="KAE8424013.1"/>
    <property type="molecule type" value="Genomic_DNA"/>
</dbReference>
<feature type="transmembrane region" description="Helical" evidence="1">
    <location>
        <begin position="501"/>
        <end position="519"/>
    </location>
</feature>
<feature type="transmembrane region" description="Helical" evidence="1">
    <location>
        <begin position="650"/>
        <end position="667"/>
    </location>
</feature>
<feature type="transmembrane region" description="Helical" evidence="1">
    <location>
        <begin position="134"/>
        <end position="159"/>
    </location>
</feature>
<evidence type="ECO:0000256" key="1">
    <source>
        <dbReference type="SAM" id="Phobius"/>
    </source>
</evidence>
<sequence>MDRPIGDKNEKSRSVKDRFQMWTPIILHPLVLIAFAILFAIFLAVIEVLYQYSNKHQGLSTSDQKYHYLWTYAPTAVFLIVAGFWGQVEYRSKQLAPWHSMNERLRPASQSLLLDYITPWNVISMFRSMKKKHWAVGLSVLGSLLITLLTVFSTGLFMLDSVRLQDIPTTLKASAQFHSGGYESKMVDGVPALSVAGAARLNLSYPTGTTDKYAFSPFNASETDLGKPLYTWRPLLTKDTGTNTVITGMVDLFSAHLECEQGKLVNWTTYNITGNGTSGPDFIHPSSDLTLSSPSCSTNPFQASLFAIPSHNSTAADVFFQNCTGNGQTGSRIIFVSARLWTAGPKYAISDMYPVFCKPTYTISKGLVSLFASNQSVARLLPLTNETSRSNAIPGIGSSEIIASLNSSLVGAEKPVSGFSTGNTSISHLGTLYGLANMSSPFDAESLFEPSSFQNISTGTYQSIVAQIARQHFMTPSDTPFTGTYSATKPRLMVRELSVRAMEAILAALILIAAVMLACRPVRSTPRDPGPLSGLAAILSRSSHLMDRLEGTLNKKNMKARLTGGRYVGKATDQDGEKIFRIEAIYQGENDSQPPDTDVTISWWHSISRWWQIVSILLPILIIAGLEAAYQESHRQDGLGTITSEGYIQYVWVYIPALIMLLVRIFTNGIHFSSMILQPYVELKRGAATASSIMENHLSKITLYSFCCALFKKQFVLAASALSVIIAPILTIAVSGLYSTKYAPVPRSVSIMASDSFNQHGGPAYGDTSGSSLIGSLIVARNMSYPAWTYDELITPILREGSLTDLDGDIPYQPSNKSADDTALLDLTIPAFRVNANCTAFPREKISLKEFPAGGSSKWELHMNFGPGCQAYSGSRMTVESDSPNSTETAFGQFNDYIAFFGDCPNIAVLYGTLTPNNSTSGVHGFTCKPYANQVQANTTFAYPGLQIQSMTVDESTMKPFPGFAVPVMTSTMPNITNSDGNKAFDSFFSIMMSIQGALNTSDIVNPDAMPSVINATQHLYRVLTAQYLNFDARTAPSASIPYNGTISDPTRVRLVQSEISTRILEGCLAAMTICSLIAVFGTRTRKILPINPCSIAGAMTLLAGSDILKSDVFPPGSEWYDDKEMTRRGILNGLIFGLGWWDRKRYGIDIGKPAETQCDG</sequence>